<evidence type="ECO:0000256" key="4">
    <source>
        <dbReference type="ARBA" id="ARBA00022692"/>
    </source>
</evidence>
<dbReference type="GO" id="GO:0031966">
    <property type="term" value="C:mitochondrial membrane"/>
    <property type="evidence" value="ECO:0007669"/>
    <property type="project" value="UniProtKB-SubCell"/>
</dbReference>
<protein>
    <recommendedName>
        <fullName evidence="11">Mitochondrial carrier protein</fullName>
    </recommendedName>
</protein>
<keyword evidence="5" id="KW-0677">Repeat</keyword>
<evidence type="ECO:0000256" key="3">
    <source>
        <dbReference type="ARBA" id="ARBA00022448"/>
    </source>
</evidence>
<evidence type="ECO:0000256" key="2">
    <source>
        <dbReference type="ARBA" id="ARBA00006375"/>
    </source>
</evidence>
<evidence type="ECO:0000313" key="9">
    <source>
        <dbReference type="EMBL" id="SGZ40996.1"/>
    </source>
</evidence>
<dbReference type="AlphaFoldDB" id="A0A1L0B590"/>
<dbReference type="GO" id="GO:0022857">
    <property type="term" value="F:transmembrane transporter activity"/>
    <property type="evidence" value="ECO:0007669"/>
    <property type="project" value="TreeGrafter"/>
</dbReference>
<proteinExistence type="inferred from homology"/>
<comment type="subcellular location">
    <subcellularLocation>
        <location evidence="1">Mitochondrion membrane</location>
        <topology evidence="1">Multi-pass membrane protein</topology>
    </subcellularLocation>
</comment>
<comment type="similarity">
    <text evidence="2">Belongs to the mitochondrial carrier (TC 2.A.29) family.</text>
</comment>
<keyword evidence="6" id="KW-1133">Transmembrane helix</keyword>
<dbReference type="SUPFAM" id="SSF103506">
    <property type="entry name" value="Mitochondrial carrier"/>
    <property type="match status" value="1"/>
</dbReference>
<keyword evidence="4" id="KW-0812">Transmembrane</keyword>
<keyword evidence="7" id="KW-0496">Mitochondrion</keyword>
<dbReference type="Proteomes" id="UP000183365">
    <property type="component" value="Unassembled WGS sequence"/>
</dbReference>
<accession>A0A1L0B590</accession>
<dbReference type="PANTHER" id="PTHR45624">
    <property type="entry name" value="MITOCHONDRIAL BASIC AMINO ACIDS TRANSPORTER-RELATED"/>
    <property type="match status" value="1"/>
</dbReference>
<dbReference type="PANTHER" id="PTHR45624:SF26">
    <property type="entry name" value="CARRIER PROTEIN, PUTATIVE (AFU_ORTHOLOGUE AFUA_1G07710)-RELATED"/>
    <property type="match status" value="1"/>
</dbReference>
<organism evidence="9 10">
    <name type="scientific">Hanseniaspora guilliermondii</name>
    <dbReference type="NCBI Taxonomy" id="56406"/>
    <lineage>
        <taxon>Eukaryota</taxon>
        <taxon>Fungi</taxon>
        <taxon>Dikarya</taxon>
        <taxon>Ascomycota</taxon>
        <taxon>Saccharomycotina</taxon>
        <taxon>Saccharomycetes</taxon>
        <taxon>Saccharomycodales</taxon>
        <taxon>Saccharomycodaceae</taxon>
        <taxon>Hanseniaspora</taxon>
    </lineage>
</organism>
<evidence type="ECO:0000256" key="1">
    <source>
        <dbReference type="ARBA" id="ARBA00004225"/>
    </source>
</evidence>
<sequence length="315" mass="36482">MNDVSNLERRSKTAPEIAFLVSSFRLAIFKTTQLYLRNPLKIFKPVKYDTLYFLRVIDNHQSKITSKRFANNNILNNIIQNNSLCVIYRSIKASGFKTIYDKILPPFVANTVSGTVLFTTYLTLDRLNYFSSFTNGFLAGIVNNAINTPLENFYNNKILNNQKRVIAIHQNGGSLLKYIYENLDRNSLKNHSISAKFLFPYVYLKEGLSYGAYFYVFEIFKADKERMWDVLRSGVYAAISLQLVNHPMRNLDRFSRHHRITSLADFIKTLKSAKLVNRESYTKLLYKGFVKDCLFTLPTMTGTLILLDYLRSITN</sequence>
<name>A0A1L0B590_9ASCO</name>
<dbReference type="InterPro" id="IPR050567">
    <property type="entry name" value="Mitochondrial_Carrier"/>
</dbReference>
<gene>
    <name evidence="9" type="ORF">HGUI_03196</name>
</gene>
<dbReference type="OrthoDB" id="3364892at2759"/>
<dbReference type="InterPro" id="IPR023395">
    <property type="entry name" value="MCP_dom_sf"/>
</dbReference>
<evidence type="ECO:0008006" key="11">
    <source>
        <dbReference type="Google" id="ProtNLM"/>
    </source>
</evidence>
<keyword evidence="8" id="KW-0472">Membrane</keyword>
<dbReference type="VEuPathDB" id="FungiDB:HGUI_03196"/>
<evidence type="ECO:0000256" key="7">
    <source>
        <dbReference type="ARBA" id="ARBA00023128"/>
    </source>
</evidence>
<dbReference type="EMBL" id="FQNF01000073">
    <property type="protein sequence ID" value="SGZ40996.1"/>
    <property type="molecule type" value="Genomic_DNA"/>
</dbReference>
<evidence type="ECO:0000313" key="10">
    <source>
        <dbReference type="Proteomes" id="UP000183365"/>
    </source>
</evidence>
<dbReference type="Gene3D" id="1.50.40.10">
    <property type="entry name" value="Mitochondrial carrier domain"/>
    <property type="match status" value="1"/>
</dbReference>
<evidence type="ECO:0000256" key="6">
    <source>
        <dbReference type="ARBA" id="ARBA00022989"/>
    </source>
</evidence>
<reference evidence="10" key="1">
    <citation type="submission" date="2016-11" db="EMBL/GenBank/DDBJ databases">
        <authorList>
            <person name="Guldener U."/>
        </authorList>
    </citation>
    <scope>NUCLEOTIDE SEQUENCE [LARGE SCALE GENOMIC DNA]</scope>
</reference>
<keyword evidence="3" id="KW-0813">Transport</keyword>
<evidence type="ECO:0000256" key="5">
    <source>
        <dbReference type="ARBA" id="ARBA00022737"/>
    </source>
</evidence>
<keyword evidence="10" id="KW-1185">Reference proteome</keyword>
<evidence type="ECO:0000256" key="8">
    <source>
        <dbReference type="ARBA" id="ARBA00023136"/>
    </source>
</evidence>